<keyword evidence="1" id="KW-0812">Transmembrane</keyword>
<dbReference type="EMBL" id="GIKN01002133">
    <property type="protein sequence ID" value="NIE44406.1"/>
    <property type="molecule type" value="Transcribed_RNA"/>
</dbReference>
<dbReference type="AlphaFoldDB" id="A0A6G5A2I3"/>
<accession>A0A6G5A2I3</accession>
<keyword evidence="1" id="KW-1133">Transmembrane helix</keyword>
<proteinExistence type="predicted"/>
<sequence>MLKHHVLNLLLSFTGYLTFCYGIMLMMLGVRHNKGLDAVPICHCHMFRRIVMYEITIEAKICLSQESW</sequence>
<organism evidence="2">
    <name type="scientific">Rhipicephalus microplus</name>
    <name type="common">Cattle tick</name>
    <name type="synonym">Boophilus microplus</name>
    <dbReference type="NCBI Taxonomy" id="6941"/>
    <lineage>
        <taxon>Eukaryota</taxon>
        <taxon>Metazoa</taxon>
        <taxon>Ecdysozoa</taxon>
        <taxon>Arthropoda</taxon>
        <taxon>Chelicerata</taxon>
        <taxon>Arachnida</taxon>
        <taxon>Acari</taxon>
        <taxon>Parasitiformes</taxon>
        <taxon>Ixodida</taxon>
        <taxon>Ixodoidea</taxon>
        <taxon>Ixodidae</taxon>
        <taxon>Rhipicephalinae</taxon>
        <taxon>Rhipicephalus</taxon>
        <taxon>Boophilus</taxon>
    </lineage>
</organism>
<feature type="transmembrane region" description="Helical" evidence="1">
    <location>
        <begin position="6"/>
        <end position="28"/>
    </location>
</feature>
<protein>
    <submittedName>
        <fullName evidence="2">Putative secreted protein</fullName>
    </submittedName>
</protein>
<reference evidence="2" key="1">
    <citation type="submission" date="2020-03" db="EMBL/GenBank/DDBJ databases">
        <title>A transcriptome and proteome of the tick Rhipicephalus microplus shaped by the genetic composition of its hosts and developmental stage.</title>
        <authorList>
            <person name="Garcia G.R."/>
            <person name="Ribeiro J.M.C."/>
            <person name="Maruyama S.R."/>
            <person name="Gardinasse L.G."/>
            <person name="Nelson K."/>
            <person name="Ferreira B.R."/>
            <person name="Andrade T.G."/>
            <person name="Santos I.K.F.M."/>
        </authorList>
    </citation>
    <scope>NUCLEOTIDE SEQUENCE</scope>
    <source>
        <strain evidence="2">NSGR</strain>
        <tissue evidence="2">Salivary glands</tissue>
    </source>
</reference>
<evidence type="ECO:0000313" key="2">
    <source>
        <dbReference type="EMBL" id="NIE44406.1"/>
    </source>
</evidence>
<keyword evidence="1" id="KW-0472">Membrane</keyword>
<name>A0A6G5A2I3_RHIMP</name>
<evidence type="ECO:0000256" key="1">
    <source>
        <dbReference type="SAM" id="Phobius"/>
    </source>
</evidence>